<organism evidence="4 5">
    <name type="scientific">Humitalea rosea</name>
    <dbReference type="NCBI Taxonomy" id="990373"/>
    <lineage>
        <taxon>Bacteria</taxon>
        <taxon>Pseudomonadati</taxon>
        <taxon>Pseudomonadota</taxon>
        <taxon>Alphaproteobacteria</taxon>
        <taxon>Acetobacterales</taxon>
        <taxon>Roseomonadaceae</taxon>
        <taxon>Humitalea</taxon>
    </lineage>
</organism>
<sequence length="288" mass="29798">MSSLTNTRAHLVERAVEALGAGSASPKAPPVQRPVAPPPAPVEAPPPPCITLATLRDAGMITAPDGPNRSRVLEELAIVQHQVLRCIQDAPLTPRSRIVLITSALPHEGKTFIALNLAASIAASGARRVVLVDADGKAGGISHALGVANAPGLRHVPMDPAGRAAPPPVATALERLVFMPYGRAAGSEVPSGNTMATAILRLASIMPDHVIILDSPPSLSTSDSSALALVAGQVVLVVNAERTQRNEVEAALDMLEACPNLQLLLNRVRLTANDTFGAYGDYGVPDAV</sequence>
<dbReference type="PANTHER" id="PTHR32309:SF13">
    <property type="entry name" value="FERRIC ENTEROBACTIN TRANSPORT PROTEIN FEPE"/>
    <property type="match status" value="1"/>
</dbReference>
<evidence type="ECO:0000256" key="2">
    <source>
        <dbReference type="ARBA" id="ARBA00022840"/>
    </source>
</evidence>
<evidence type="ECO:0008006" key="6">
    <source>
        <dbReference type="Google" id="ProtNLM"/>
    </source>
</evidence>
<dbReference type="Gene3D" id="3.40.50.300">
    <property type="entry name" value="P-loop containing nucleotide triphosphate hydrolases"/>
    <property type="match status" value="1"/>
</dbReference>
<dbReference type="InterPro" id="IPR050445">
    <property type="entry name" value="Bact_polysacc_biosynth/exp"/>
</dbReference>
<dbReference type="Proteomes" id="UP000249688">
    <property type="component" value="Unassembled WGS sequence"/>
</dbReference>
<dbReference type="GO" id="GO:0005886">
    <property type="term" value="C:plasma membrane"/>
    <property type="evidence" value="ECO:0007669"/>
    <property type="project" value="TreeGrafter"/>
</dbReference>
<feature type="region of interest" description="Disordered" evidence="3">
    <location>
        <begin position="20"/>
        <end position="46"/>
    </location>
</feature>
<comment type="caution">
    <text evidence="4">The sequence shown here is derived from an EMBL/GenBank/DDBJ whole genome shotgun (WGS) entry which is preliminary data.</text>
</comment>
<dbReference type="CDD" id="cd05387">
    <property type="entry name" value="BY-kinase"/>
    <property type="match status" value="1"/>
</dbReference>
<dbReference type="InterPro" id="IPR005702">
    <property type="entry name" value="Wzc-like_C"/>
</dbReference>
<keyword evidence="2" id="KW-0067">ATP-binding</keyword>
<name>A0A2W7IM01_9PROT</name>
<gene>
    <name evidence="4" type="ORF">C8P66_10870</name>
</gene>
<proteinExistence type="predicted"/>
<dbReference type="PANTHER" id="PTHR32309">
    <property type="entry name" value="TYROSINE-PROTEIN KINASE"/>
    <property type="match status" value="1"/>
</dbReference>
<dbReference type="InterPro" id="IPR027417">
    <property type="entry name" value="P-loop_NTPase"/>
</dbReference>
<evidence type="ECO:0000313" key="5">
    <source>
        <dbReference type="Proteomes" id="UP000249688"/>
    </source>
</evidence>
<feature type="compositionally biased region" description="Pro residues" evidence="3">
    <location>
        <begin position="27"/>
        <end position="46"/>
    </location>
</feature>
<keyword evidence="1" id="KW-0547">Nucleotide-binding</keyword>
<dbReference type="GO" id="GO:0004713">
    <property type="term" value="F:protein tyrosine kinase activity"/>
    <property type="evidence" value="ECO:0007669"/>
    <property type="project" value="TreeGrafter"/>
</dbReference>
<dbReference type="OrthoDB" id="230260at2"/>
<accession>A0A2W7IM01</accession>
<evidence type="ECO:0000256" key="3">
    <source>
        <dbReference type="SAM" id="MobiDB-lite"/>
    </source>
</evidence>
<evidence type="ECO:0000313" key="4">
    <source>
        <dbReference type="EMBL" id="PZW46791.1"/>
    </source>
</evidence>
<evidence type="ECO:0000256" key="1">
    <source>
        <dbReference type="ARBA" id="ARBA00022741"/>
    </source>
</evidence>
<dbReference type="EMBL" id="QKYU01000008">
    <property type="protein sequence ID" value="PZW46791.1"/>
    <property type="molecule type" value="Genomic_DNA"/>
</dbReference>
<keyword evidence="5" id="KW-1185">Reference proteome</keyword>
<dbReference type="SUPFAM" id="SSF52540">
    <property type="entry name" value="P-loop containing nucleoside triphosphate hydrolases"/>
    <property type="match status" value="1"/>
</dbReference>
<reference evidence="4 5" key="1">
    <citation type="submission" date="2018-06" db="EMBL/GenBank/DDBJ databases">
        <title>Genomic Encyclopedia of Archaeal and Bacterial Type Strains, Phase II (KMG-II): from individual species to whole genera.</title>
        <authorList>
            <person name="Goeker M."/>
        </authorList>
    </citation>
    <scope>NUCLEOTIDE SEQUENCE [LARGE SCALE GENOMIC DNA]</scope>
    <source>
        <strain evidence="4 5">DSM 24525</strain>
    </source>
</reference>
<dbReference type="AlphaFoldDB" id="A0A2W7IM01"/>
<dbReference type="RefSeq" id="WP_111397819.1">
    <property type="nucleotide sequence ID" value="NZ_QKYU01000008.1"/>
</dbReference>
<protein>
    <recommendedName>
        <fullName evidence="6">Capsular exopolysaccharide synthesis family protein</fullName>
    </recommendedName>
</protein>